<sequence>MTAAAKHAAWRVRFPLQGCSRGSCRFWSCILKLLSSDLILRKD</sequence>
<organism evidence="1">
    <name type="scientific">Arundo donax</name>
    <name type="common">Giant reed</name>
    <name type="synonym">Donax arundinaceus</name>
    <dbReference type="NCBI Taxonomy" id="35708"/>
    <lineage>
        <taxon>Eukaryota</taxon>
        <taxon>Viridiplantae</taxon>
        <taxon>Streptophyta</taxon>
        <taxon>Embryophyta</taxon>
        <taxon>Tracheophyta</taxon>
        <taxon>Spermatophyta</taxon>
        <taxon>Magnoliopsida</taxon>
        <taxon>Liliopsida</taxon>
        <taxon>Poales</taxon>
        <taxon>Poaceae</taxon>
        <taxon>PACMAD clade</taxon>
        <taxon>Arundinoideae</taxon>
        <taxon>Arundineae</taxon>
        <taxon>Arundo</taxon>
    </lineage>
</organism>
<reference evidence="1" key="1">
    <citation type="submission" date="2014-09" db="EMBL/GenBank/DDBJ databases">
        <authorList>
            <person name="Magalhaes I.L.F."/>
            <person name="Oliveira U."/>
            <person name="Santos F.R."/>
            <person name="Vidigal T.H.D.A."/>
            <person name="Brescovit A.D."/>
            <person name="Santos A.J."/>
        </authorList>
    </citation>
    <scope>NUCLEOTIDE SEQUENCE</scope>
    <source>
        <tissue evidence="1">Shoot tissue taken approximately 20 cm above the soil surface</tissue>
    </source>
</reference>
<dbReference type="EMBL" id="GBRH01252334">
    <property type="protein sequence ID" value="JAD45561.1"/>
    <property type="molecule type" value="Transcribed_RNA"/>
</dbReference>
<accession>A0A0A9A3A0</accession>
<reference evidence="1" key="2">
    <citation type="journal article" date="2015" name="Data Brief">
        <title>Shoot transcriptome of the giant reed, Arundo donax.</title>
        <authorList>
            <person name="Barrero R.A."/>
            <person name="Guerrero F.D."/>
            <person name="Moolhuijzen P."/>
            <person name="Goolsby J.A."/>
            <person name="Tidwell J."/>
            <person name="Bellgard S.E."/>
            <person name="Bellgard M.I."/>
        </authorList>
    </citation>
    <scope>NUCLEOTIDE SEQUENCE</scope>
    <source>
        <tissue evidence="1">Shoot tissue taken approximately 20 cm above the soil surface</tissue>
    </source>
</reference>
<proteinExistence type="predicted"/>
<dbReference type="AlphaFoldDB" id="A0A0A9A3A0"/>
<evidence type="ECO:0000313" key="1">
    <source>
        <dbReference type="EMBL" id="JAD45561.1"/>
    </source>
</evidence>
<name>A0A0A9A3A0_ARUDO</name>
<protein>
    <submittedName>
        <fullName evidence="1">Uncharacterized protein</fullName>
    </submittedName>
</protein>